<keyword evidence="3" id="KW-1185">Reference proteome</keyword>
<sequence>MNAALAFIVELVITVLCTATVYALSFIGRRRR</sequence>
<evidence type="ECO:0000313" key="2">
    <source>
        <dbReference type="EMBL" id="MBB5271899.1"/>
    </source>
</evidence>
<proteinExistence type="predicted"/>
<protein>
    <submittedName>
        <fullName evidence="2">Uncharacterized protein</fullName>
    </submittedName>
</protein>
<accession>A0A7W8HH00</accession>
<keyword evidence="1" id="KW-0472">Membrane</keyword>
<keyword evidence="1" id="KW-0812">Transmembrane</keyword>
<organism evidence="2 3">
    <name type="scientific">Quisquiliibacterium transsilvanicum</name>
    <dbReference type="NCBI Taxonomy" id="1549638"/>
    <lineage>
        <taxon>Bacteria</taxon>
        <taxon>Pseudomonadati</taxon>
        <taxon>Pseudomonadota</taxon>
        <taxon>Betaproteobacteria</taxon>
        <taxon>Burkholderiales</taxon>
        <taxon>Burkholderiaceae</taxon>
        <taxon>Quisquiliibacterium</taxon>
    </lineage>
</organism>
<gene>
    <name evidence="2" type="ORF">HNQ70_001913</name>
</gene>
<dbReference type="Proteomes" id="UP000532440">
    <property type="component" value="Unassembled WGS sequence"/>
</dbReference>
<dbReference type="AlphaFoldDB" id="A0A7W8HH00"/>
<evidence type="ECO:0000313" key="3">
    <source>
        <dbReference type="Proteomes" id="UP000532440"/>
    </source>
</evidence>
<evidence type="ECO:0000256" key="1">
    <source>
        <dbReference type="SAM" id="Phobius"/>
    </source>
</evidence>
<keyword evidence="1" id="KW-1133">Transmembrane helix</keyword>
<dbReference type="EMBL" id="JACHGB010000004">
    <property type="protein sequence ID" value="MBB5271899.1"/>
    <property type="molecule type" value="Genomic_DNA"/>
</dbReference>
<comment type="caution">
    <text evidence="2">The sequence shown here is derived from an EMBL/GenBank/DDBJ whole genome shotgun (WGS) entry which is preliminary data.</text>
</comment>
<feature type="transmembrane region" description="Helical" evidence="1">
    <location>
        <begin position="6"/>
        <end position="27"/>
    </location>
</feature>
<reference evidence="2 3" key="1">
    <citation type="submission" date="2020-08" db="EMBL/GenBank/DDBJ databases">
        <title>Genomic Encyclopedia of Type Strains, Phase IV (KMG-IV): sequencing the most valuable type-strain genomes for metagenomic binning, comparative biology and taxonomic classification.</title>
        <authorList>
            <person name="Goeker M."/>
        </authorList>
    </citation>
    <scope>NUCLEOTIDE SEQUENCE [LARGE SCALE GENOMIC DNA]</scope>
    <source>
        <strain evidence="2 3">DSM 29781</strain>
    </source>
</reference>
<name>A0A7W8HH00_9BURK</name>